<evidence type="ECO:0000259" key="2">
    <source>
        <dbReference type="PROSITE" id="PS50119"/>
    </source>
</evidence>
<evidence type="ECO:0000313" key="4">
    <source>
        <dbReference type="Proteomes" id="UP001217089"/>
    </source>
</evidence>
<proteinExistence type="predicted"/>
<evidence type="ECO:0000256" key="1">
    <source>
        <dbReference type="PROSITE-ProRule" id="PRU00024"/>
    </source>
</evidence>
<protein>
    <recommendedName>
        <fullName evidence="2">B box-type domain-containing protein</fullName>
    </recommendedName>
</protein>
<dbReference type="EMBL" id="JARBDR010000018">
    <property type="protein sequence ID" value="KAJ8321865.1"/>
    <property type="molecule type" value="Genomic_DNA"/>
</dbReference>
<keyword evidence="4" id="KW-1185">Reference proteome</keyword>
<keyword evidence="1" id="KW-0863">Zinc-finger</keyword>
<dbReference type="InterPro" id="IPR000315">
    <property type="entry name" value="Znf_B-box"/>
</dbReference>
<keyword evidence="1" id="KW-0479">Metal-binding</keyword>
<feature type="domain" description="B box-type" evidence="2">
    <location>
        <begin position="12"/>
        <end position="58"/>
    </location>
</feature>
<comment type="caution">
    <text evidence="3">The sequence shown here is derived from an EMBL/GenBank/DDBJ whole genome shotgun (WGS) entry which is preliminary data.</text>
</comment>
<feature type="domain" description="B box-type" evidence="2">
    <location>
        <begin position="57"/>
        <end position="92"/>
    </location>
</feature>
<sequence length="116" mass="13237">MAAKTPIFSFQVAIEKCELYQEEDAQFYCNDFQGDMCSGCKTAHLGSNVSRSHNVVSNKLEIMRMYCTSCDEAVCVKCATDMKHEKHNSRCILKIFVSLMLYKDFTQLVVLVEMTL</sequence>
<accession>A0ABQ9G015</accession>
<dbReference type="PROSITE" id="PS50119">
    <property type="entry name" value="ZF_BBOX"/>
    <property type="match status" value="2"/>
</dbReference>
<evidence type="ECO:0000313" key="3">
    <source>
        <dbReference type="EMBL" id="KAJ8321865.1"/>
    </source>
</evidence>
<reference evidence="3 4" key="1">
    <citation type="submission" date="2022-12" db="EMBL/GenBank/DDBJ databases">
        <title>Chromosome-level genome of Tegillarca granosa.</title>
        <authorList>
            <person name="Kim J."/>
        </authorList>
    </citation>
    <scope>NUCLEOTIDE SEQUENCE [LARGE SCALE GENOMIC DNA]</scope>
    <source>
        <strain evidence="3">Teg-2019</strain>
        <tissue evidence="3">Adductor muscle</tissue>
    </source>
</reference>
<organism evidence="3 4">
    <name type="scientific">Tegillarca granosa</name>
    <name type="common">Malaysian cockle</name>
    <name type="synonym">Anadara granosa</name>
    <dbReference type="NCBI Taxonomy" id="220873"/>
    <lineage>
        <taxon>Eukaryota</taxon>
        <taxon>Metazoa</taxon>
        <taxon>Spiralia</taxon>
        <taxon>Lophotrochozoa</taxon>
        <taxon>Mollusca</taxon>
        <taxon>Bivalvia</taxon>
        <taxon>Autobranchia</taxon>
        <taxon>Pteriomorphia</taxon>
        <taxon>Arcoida</taxon>
        <taxon>Arcoidea</taxon>
        <taxon>Arcidae</taxon>
        <taxon>Tegillarca</taxon>
    </lineage>
</organism>
<gene>
    <name evidence="3" type="ORF">KUTeg_000336</name>
</gene>
<dbReference type="Gene3D" id="3.30.160.60">
    <property type="entry name" value="Classic Zinc Finger"/>
    <property type="match status" value="1"/>
</dbReference>
<dbReference type="SUPFAM" id="SSF57845">
    <property type="entry name" value="B-box zinc-binding domain"/>
    <property type="match status" value="1"/>
</dbReference>
<dbReference type="Proteomes" id="UP001217089">
    <property type="component" value="Unassembled WGS sequence"/>
</dbReference>
<name>A0ABQ9G015_TEGGR</name>
<keyword evidence="1" id="KW-0862">Zinc</keyword>